<gene>
    <name evidence="2" type="ORF">F511_16188</name>
</gene>
<keyword evidence="3" id="KW-1185">Reference proteome</keyword>
<name>A0A2Z7CDF1_9LAMI</name>
<dbReference type="AlphaFoldDB" id="A0A2Z7CDF1"/>
<evidence type="ECO:0000313" key="2">
    <source>
        <dbReference type="EMBL" id="KZV44958.1"/>
    </source>
</evidence>
<feature type="region of interest" description="Disordered" evidence="1">
    <location>
        <begin position="136"/>
        <end position="194"/>
    </location>
</feature>
<reference evidence="2 3" key="1">
    <citation type="journal article" date="2015" name="Proc. Natl. Acad. Sci. U.S.A.">
        <title>The resurrection genome of Boea hygrometrica: A blueprint for survival of dehydration.</title>
        <authorList>
            <person name="Xiao L."/>
            <person name="Yang G."/>
            <person name="Zhang L."/>
            <person name="Yang X."/>
            <person name="Zhao S."/>
            <person name="Ji Z."/>
            <person name="Zhou Q."/>
            <person name="Hu M."/>
            <person name="Wang Y."/>
            <person name="Chen M."/>
            <person name="Xu Y."/>
            <person name="Jin H."/>
            <person name="Xiao X."/>
            <person name="Hu G."/>
            <person name="Bao F."/>
            <person name="Hu Y."/>
            <person name="Wan P."/>
            <person name="Li L."/>
            <person name="Deng X."/>
            <person name="Kuang T."/>
            <person name="Xiang C."/>
            <person name="Zhu J.K."/>
            <person name="Oliver M.J."/>
            <person name="He Y."/>
        </authorList>
    </citation>
    <scope>NUCLEOTIDE SEQUENCE [LARGE SCALE GENOMIC DNA]</scope>
    <source>
        <strain evidence="3">cv. XS01</strain>
    </source>
</reference>
<feature type="compositionally biased region" description="Polar residues" evidence="1">
    <location>
        <begin position="54"/>
        <end position="63"/>
    </location>
</feature>
<protein>
    <submittedName>
        <fullName evidence="2">Uncharacterized protein</fullName>
    </submittedName>
</protein>
<evidence type="ECO:0000256" key="1">
    <source>
        <dbReference type="SAM" id="MobiDB-lite"/>
    </source>
</evidence>
<organism evidence="2 3">
    <name type="scientific">Dorcoceras hygrometricum</name>
    <dbReference type="NCBI Taxonomy" id="472368"/>
    <lineage>
        <taxon>Eukaryota</taxon>
        <taxon>Viridiplantae</taxon>
        <taxon>Streptophyta</taxon>
        <taxon>Embryophyta</taxon>
        <taxon>Tracheophyta</taxon>
        <taxon>Spermatophyta</taxon>
        <taxon>Magnoliopsida</taxon>
        <taxon>eudicotyledons</taxon>
        <taxon>Gunneridae</taxon>
        <taxon>Pentapetalae</taxon>
        <taxon>asterids</taxon>
        <taxon>lamiids</taxon>
        <taxon>Lamiales</taxon>
        <taxon>Gesneriaceae</taxon>
        <taxon>Didymocarpoideae</taxon>
        <taxon>Trichosporeae</taxon>
        <taxon>Loxocarpinae</taxon>
        <taxon>Dorcoceras</taxon>
    </lineage>
</organism>
<feature type="compositionally biased region" description="Low complexity" evidence="1">
    <location>
        <begin position="136"/>
        <end position="150"/>
    </location>
</feature>
<feature type="region of interest" description="Disordered" evidence="1">
    <location>
        <begin position="401"/>
        <end position="433"/>
    </location>
</feature>
<feature type="compositionally biased region" description="Polar residues" evidence="1">
    <location>
        <begin position="401"/>
        <end position="414"/>
    </location>
</feature>
<feature type="compositionally biased region" description="Basic residues" evidence="1">
    <location>
        <begin position="174"/>
        <end position="194"/>
    </location>
</feature>
<evidence type="ECO:0000313" key="3">
    <source>
        <dbReference type="Proteomes" id="UP000250235"/>
    </source>
</evidence>
<proteinExistence type="predicted"/>
<feature type="compositionally biased region" description="Basic and acidic residues" evidence="1">
    <location>
        <begin position="151"/>
        <end position="173"/>
    </location>
</feature>
<accession>A0A2Z7CDF1</accession>
<dbReference type="Proteomes" id="UP000250235">
    <property type="component" value="Unassembled WGS sequence"/>
</dbReference>
<dbReference type="EMBL" id="KQ996458">
    <property type="protein sequence ID" value="KZV44958.1"/>
    <property type="molecule type" value="Genomic_DNA"/>
</dbReference>
<sequence length="576" mass="63510">MRSVVASHGPGSNPRGNAICNAILLESFPVLQTFGLQYFDRHLHRLRMPKNLKISKSTKTGPTSHIGPKTSRAARDRPEPNPRRNQPSRHRRSGGRPAAAPPRRKLRAAAARTSPINTHSRATICACCASSIARPAASSRKPSSSSAPPCVEHRPPSNERRATSTAEARDKARQAHGRGMRQVRQAHGRGARQVSRRIVKRSPAMRVQRACTARVHACGGAPPCAAASRRFQPEISFDLSEKLENQIQYGIIVLIRSENLGSDTTVGIRITPPGEAAKEQNNHVPGDDQYDTTKQFYDIGGAPPCAAASRRFQPEISFDLSEKLENQIQYGIIVLIRSENLGSDTTVGIRITPPGEAAKEQNNHVPGDDQYDTTKQFYDIHRVFWKIPCWQLVPGSNRNYKNAGSSRDTASRGPTTIAAPESQFRTCPTDHDSIGYPRMSASGESLTTMHRLLHASGSHPIPRPYDPKTNKYNQDLGLIHSTNGNHLESPNEGSSIDHQLLFTEAYLLRLPVVEDSDWSKSGSAGLFLPRRFFLYHFRRLGLSWKKIAEGATLCSLLAGRLVIPFRTELVELVAPS</sequence>
<feature type="region of interest" description="Disordered" evidence="1">
    <location>
        <begin position="50"/>
        <end position="115"/>
    </location>
</feature>
<feature type="compositionally biased region" description="Basic and acidic residues" evidence="1">
    <location>
        <begin position="73"/>
        <end position="82"/>
    </location>
</feature>